<keyword evidence="6 12" id="KW-0812">Transmembrane</keyword>
<proteinExistence type="predicted"/>
<dbReference type="Proteomes" id="UP000663929">
    <property type="component" value="Chromosome"/>
</dbReference>
<reference evidence="15" key="1">
    <citation type="submission" date="2021-03" db="EMBL/GenBank/DDBJ databases">
        <title>Acanthopleuribacteraceae sp. M133.</title>
        <authorList>
            <person name="Wang G."/>
        </authorList>
    </citation>
    <scope>NUCLEOTIDE SEQUENCE</scope>
    <source>
        <strain evidence="15">M133</strain>
    </source>
</reference>
<dbReference type="PRINTS" id="PR00344">
    <property type="entry name" value="BCTRLSENSOR"/>
</dbReference>
<dbReference type="Gene3D" id="1.10.287.130">
    <property type="match status" value="1"/>
</dbReference>
<accession>A0A8A4TWV0</accession>
<dbReference type="SMART" id="SM00388">
    <property type="entry name" value="HisKA"/>
    <property type="match status" value="1"/>
</dbReference>
<dbReference type="Pfam" id="PF02518">
    <property type="entry name" value="HATPase_c"/>
    <property type="match status" value="1"/>
</dbReference>
<dbReference type="InterPro" id="IPR003660">
    <property type="entry name" value="HAMP_dom"/>
</dbReference>
<gene>
    <name evidence="15" type="ORF">J3U87_00870</name>
</gene>
<dbReference type="InterPro" id="IPR003594">
    <property type="entry name" value="HATPase_dom"/>
</dbReference>
<dbReference type="InterPro" id="IPR005467">
    <property type="entry name" value="His_kinase_dom"/>
</dbReference>
<dbReference type="SMART" id="SM00387">
    <property type="entry name" value="HATPase_c"/>
    <property type="match status" value="1"/>
</dbReference>
<dbReference type="SUPFAM" id="SSF47384">
    <property type="entry name" value="Homodimeric domain of signal transducing histidine kinase"/>
    <property type="match status" value="1"/>
</dbReference>
<keyword evidence="16" id="KW-1185">Reference proteome</keyword>
<dbReference type="InterPro" id="IPR003661">
    <property type="entry name" value="HisK_dim/P_dom"/>
</dbReference>
<feature type="region of interest" description="Disordered" evidence="11">
    <location>
        <begin position="456"/>
        <end position="477"/>
    </location>
</feature>
<evidence type="ECO:0000256" key="10">
    <source>
        <dbReference type="ARBA" id="ARBA00023136"/>
    </source>
</evidence>
<dbReference type="PROSITE" id="PS50885">
    <property type="entry name" value="HAMP"/>
    <property type="match status" value="1"/>
</dbReference>
<evidence type="ECO:0000256" key="8">
    <source>
        <dbReference type="ARBA" id="ARBA00022989"/>
    </source>
</evidence>
<dbReference type="AlphaFoldDB" id="A0A8A4TWV0"/>
<comment type="catalytic activity">
    <reaction evidence="1">
        <text>ATP + protein L-histidine = ADP + protein N-phospho-L-histidine.</text>
        <dbReference type="EC" id="2.7.13.3"/>
    </reaction>
</comment>
<dbReference type="FunFam" id="3.30.565.10:FF:000006">
    <property type="entry name" value="Sensor histidine kinase WalK"/>
    <property type="match status" value="1"/>
</dbReference>
<organism evidence="15 16">
    <name type="scientific">Sulfidibacter corallicola</name>
    <dbReference type="NCBI Taxonomy" id="2818388"/>
    <lineage>
        <taxon>Bacteria</taxon>
        <taxon>Pseudomonadati</taxon>
        <taxon>Acidobacteriota</taxon>
        <taxon>Holophagae</taxon>
        <taxon>Acanthopleuribacterales</taxon>
        <taxon>Acanthopleuribacteraceae</taxon>
        <taxon>Sulfidibacter</taxon>
    </lineage>
</organism>
<keyword evidence="5" id="KW-0808">Transferase</keyword>
<dbReference type="InterPro" id="IPR036890">
    <property type="entry name" value="HATPase_C_sf"/>
</dbReference>
<dbReference type="PANTHER" id="PTHR45436">
    <property type="entry name" value="SENSOR HISTIDINE KINASE YKOH"/>
    <property type="match status" value="1"/>
</dbReference>
<protein>
    <recommendedName>
        <fullName evidence="3">histidine kinase</fullName>
        <ecNumber evidence="3">2.7.13.3</ecNumber>
    </recommendedName>
</protein>
<dbReference type="PROSITE" id="PS50109">
    <property type="entry name" value="HIS_KIN"/>
    <property type="match status" value="1"/>
</dbReference>
<evidence type="ECO:0000313" key="16">
    <source>
        <dbReference type="Proteomes" id="UP000663929"/>
    </source>
</evidence>
<dbReference type="EMBL" id="CP071793">
    <property type="protein sequence ID" value="QTD50995.1"/>
    <property type="molecule type" value="Genomic_DNA"/>
</dbReference>
<evidence type="ECO:0000256" key="2">
    <source>
        <dbReference type="ARBA" id="ARBA00004370"/>
    </source>
</evidence>
<evidence type="ECO:0000256" key="1">
    <source>
        <dbReference type="ARBA" id="ARBA00000085"/>
    </source>
</evidence>
<evidence type="ECO:0000256" key="11">
    <source>
        <dbReference type="SAM" id="MobiDB-lite"/>
    </source>
</evidence>
<evidence type="ECO:0000256" key="4">
    <source>
        <dbReference type="ARBA" id="ARBA00022553"/>
    </source>
</evidence>
<dbReference type="EC" id="2.7.13.3" evidence="3"/>
<feature type="domain" description="HAMP" evidence="14">
    <location>
        <begin position="200"/>
        <end position="254"/>
    </location>
</feature>
<dbReference type="GO" id="GO:0000155">
    <property type="term" value="F:phosphorelay sensor kinase activity"/>
    <property type="evidence" value="ECO:0007669"/>
    <property type="project" value="InterPro"/>
</dbReference>
<evidence type="ECO:0000256" key="5">
    <source>
        <dbReference type="ARBA" id="ARBA00022679"/>
    </source>
</evidence>
<feature type="transmembrane region" description="Helical" evidence="12">
    <location>
        <begin position="178"/>
        <end position="197"/>
    </location>
</feature>
<dbReference type="PANTHER" id="PTHR45436:SF8">
    <property type="entry name" value="HISTIDINE KINASE"/>
    <property type="match status" value="1"/>
</dbReference>
<comment type="subcellular location">
    <subcellularLocation>
        <location evidence="2">Membrane</location>
    </subcellularLocation>
</comment>
<dbReference type="InterPro" id="IPR050428">
    <property type="entry name" value="TCS_sensor_his_kinase"/>
</dbReference>
<dbReference type="InterPro" id="IPR036097">
    <property type="entry name" value="HisK_dim/P_sf"/>
</dbReference>
<dbReference type="GO" id="GO:0005886">
    <property type="term" value="C:plasma membrane"/>
    <property type="evidence" value="ECO:0007669"/>
    <property type="project" value="TreeGrafter"/>
</dbReference>
<dbReference type="InterPro" id="IPR004358">
    <property type="entry name" value="Sig_transdc_His_kin-like_C"/>
</dbReference>
<keyword evidence="7 15" id="KW-0418">Kinase</keyword>
<evidence type="ECO:0000256" key="7">
    <source>
        <dbReference type="ARBA" id="ARBA00022777"/>
    </source>
</evidence>
<dbReference type="SUPFAM" id="SSF55874">
    <property type="entry name" value="ATPase domain of HSP90 chaperone/DNA topoisomerase II/histidine kinase"/>
    <property type="match status" value="1"/>
</dbReference>
<name>A0A8A4TWV0_SULCO</name>
<dbReference type="RefSeq" id="WP_237381131.1">
    <property type="nucleotide sequence ID" value="NZ_CP071793.1"/>
</dbReference>
<feature type="transmembrane region" description="Helical" evidence="12">
    <location>
        <begin position="20"/>
        <end position="42"/>
    </location>
</feature>
<evidence type="ECO:0000256" key="6">
    <source>
        <dbReference type="ARBA" id="ARBA00022692"/>
    </source>
</evidence>
<feature type="domain" description="Histidine kinase" evidence="13">
    <location>
        <begin position="262"/>
        <end position="472"/>
    </location>
</feature>
<dbReference type="CDD" id="cd00082">
    <property type="entry name" value="HisKA"/>
    <property type="match status" value="1"/>
</dbReference>
<keyword evidence="8 12" id="KW-1133">Transmembrane helix</keyword>
<keyword evidence="10 12" id="KW-0472">Membrane</keyword>
<evidence type="ECO:0000313" key="15">
    <source>
        <dbReference type="EMBL" id="QTD50995.1"/>
    </source>
</evidence>
<evidence type="ECO:0000259" key="13">
    <source>
        <dbReference type="PROSITE" id="PS50109"/>
    </source>
</evidence>
<keyword evidence="4" id="KW-0597">Phosphoprotein</keyword>
<sequence>MSFPPATLPDPATKRSPSLLSHLVLVNLAVLGIAFLITFGLLDGYLRGKLWEDLDSELQTHVMVLTTEIDRISPTPTRRDWARLLEQFGLAHGIAHSIFQLLDGEGHLLAGSEPLHWQDLTSSVTGLAGLELYAFRWETQDLEGRIVRLLYYRLSEDHILRVGLDTVELRRQIHQSRLIFVVGALTTMILTVGFSFLNTRKAIQGVRAVTRKAQSIRGRNQLGEQVELPTGFRETDELAGTFNEMQGRIRRLVQNLKMVMDHFAHDLKTPITRLRGLGEERVRRGSGDLEFGAAVVGECDRIMVLLESLLEITSADSGLHPWRHERFDWAAEVAEGCELFRPAIEGKGLDLRLNLPETQHIQGDARALQRIVANLIENAIKYTERGWIEVTLTATAEGARLQVTDSGIGIAETDVDRVFEPFFRVDQSRSGGGHGLGLSYCKAVLQAMGGQIRCEPQPEGGTRFTVEVPSHTAPKSP</sequence>
<evidence type="ECO:0000259" key="14">
    <source>
        <dbReference type="PROSITE" id="PS50885"/>
    </source>
</evidence>
<evidence type="ECO:0000256" key="12">
    <source>
        <dbReference type="SAM" id="Phobius"/>
    </source>
</evidence>
<evidence type="ECO:0000256" key="3">
    <source>
        <dbReference type="ARBA" id="ARBA00012438"/>
    </source>
</evidence>
<evidence type="ECO:0000256" key="9">
    <source>
        <dbReference type="ARBA" id="ARBA00023012"/>
    </source>
</evidence>
<dbReference type="Gene3D" id="3.30.565.10">
    <property type="entry name" value="Histidine kinase-like ATPase, C-terminal domain"/>
    <property type="match status" value="1"/>
</dbReference>
<dbReference type="CDD" id="cd00075">
    <property type="entry name" value="HATPase"/>
    <property type="match status" value="1"/>
</dbReference>
<keyword evidence="9" id="KW-0902">Two-component regulatory system</keyword>
<dbReference type="KEGG" id="scor:J3U87_00870"/>